<evidence type="ECO:0000256" key="2">
    <source>
        <dbReference type="ARBA" id="ARBA00023016"/>
    </source>
</evidence>
<dbReference type="InterPro" id="IPR044656">
    <property type="entry name" value="HSP14.7/HSP23.5/HSP23.6-like"/>
</dbReference>
<gene>
    <name evidence="7" type="ORF">L1049_019355</name>
</gene>
<name>A0AAP0S5M8_LIQFO</name>
<proteinExistence type="inferred from homology"/>
<comment type="similarity">
    <text evidence="3 4">Belongs to the small heat shock protein (HSP20) family.</text>
</comment>
<dbReference type="PROSITE" id="PS01031">
    <property type="entry name" value="SHSP"/>
    <property type="match status" value="1"/>
</dbReference>
<dbReference type="Pfam" id="PF00011">
    <property type="entry name" value="HSP20"/>
    <property type="match status" value="1"/>
</dbReference>
<evidence type="ECO:0000256" key="1">
    <source>
        <dbReference type="ARBA" id="ARBA00022946"/>
    </source>
</evidence>
<keyword evidence="8" id="KW-1185">Reference proteome</keyword>
<feature type="region of interest" description="Disordered" evidence="5">
    <location>
        <begin position="25"/>
        <end position="44"/>
    </location>
</feature>
<dbReference type="CDD" id="cd06464">
    <property type="entry name" value="ACD_sHsps-like"/>
    <property type="match status" value="1"/>
</dbReference>
<dbReference type="PANTHER" id="PTHR46991:SF11">
    <property type="entry name" value="SMALL HEAT SHOCK PROTEIN HSPF"/>
    <property type="match status" value="1"/>
</dbReference>
<keyword evidence="1" id="KW-0809">Transit peptide</keyword>
<feature type="compositionally biased region" description="Acidic residues" evidence="5">
    <location>
        <begin position="29"/>
        <end position="38"/>
    </location>
</feature>
<dbReference type="Proteomes" id="UP001415857">
    <property type="component" value="Unassembled WGS sequence"/>
</dbReference>
<evidence type="ECO:0000256" key="5">
    <source>
        <dbReference type="SAM" id="MobiDB-lite"/>
    </source>
</evidence>
<feature type="domain" description="SHSP" evidence="6">
    <location>
        <begin position="1"/>
        <end position="87"/>
    </location>
</feature>
<keyword evidence="2" id="KW-0346">Stress response</keyword>
<dbReference type="AlphaFoldDB" id="A0AAP0S5M8"/>
<dbReference type="SUPFAM" id="SSF49764">
    <property type="entry name" value="HSP20-like chaperones"/>
    <property type="match status" value="1"/>
</dbReference>
<protein>
    <recommendedName>
        <fullName evidence="6">SHSP domain-containing protein</fullName>
    </recommendedName>
</protein>
<evidence type="ECO:0000256" key="4">
    <source>
        <dbReference type="RuleBase" id="RU003616"/>
    </source>
</evidence>
<sequence length="87" mass="10194">MDMPGVSKEQVMVLEEQNILIIRGKSEKELEEEEEEEESGKRYSSRIDLPPNLYKIDQIKAEMKNCVLKVLVPKVKEEERKDAFQVK</sequence>
<reference evidence="7 8" key="1">
    <citation type="journal article" date="2024" name="Plant J.">
        <title>Genome sequences and population genomics reveal climatic adaptation and genomic divergence between two closely related sweetgum species.</title>
        <authorList>
            <person name="Xu W.Q."/>
            <person name="Ren C.Q."/>
            <person name="Zhang X.Y."/>
            <person name="Comes H.P."/>
            <person name="Liu X.H."/>
            <person name="Li Y.G."/>
            <person name="Kettle C.J."/>
            <person name="Jalonen R."/>
            <person name="Gaisberger H."/>
            <person name="Ma Y.Z."/>
            <person name="Qiu Y.X."/>
        </authorList>
    </citation>
    <scope>NUCLEOTIDE SEQUENCE [LARGE SCALE GENOMIC DNA]</scope>
    <source>
        <strain evidence="7">Hangzhou</strain>
    </source>
</reference>
<evidence type="ECO:0000256" key="3">
    <source>
        <dbReference type="PROSITE-ProRule" id="PRU00285"/>
    </source>
</evidence>
<dbReference type="InterPro" id="IPR002068">
    <property type="entry name" value="A-crystallin/Hsp20_dom"/>
</dbReference>
<dbReference type="EMBL" id="JBBPBK010000001">
    <property type="protein sequence ID" value="KAK9291408.1"/>
    <property type="molecule type" value="Genomic_DNA"/>
</dbReference>
<dbReference type="Gene3D" id="2.60.40.790">
    <property type="match status" value="1"/>
</dbReference>
<dbReference type="InterPro" id="IPR008978">
    <property type="entry name" value="HSP20-like_chaperone"/>
</dbReference>
<organism evidence="7 8">
    <name type="scientific">Liquidambar formosana</name>
    <name type="common">Formosan gum</name>
    <dbReference type="NCBI Taxonomy" id="63359"/>
    <lineage>
        <taxon>Eukaryota</taxon>
        <taxon>Viridiplantae</taxon>
        <taxon>Streptophyta</taxon>
        <taxon>Embryophyta</taxon>
        <taxon>Tracheophyta</taxon>
        <taxon>Spermatophyta</taxon>
        <taxon>Magnoliopsida</taxon>
        <taxon>eudicotyledons</taxon>
        <taxon>Gunneridae</taxon>
        <taxon>Pentapetalae</taxon>
        <taxon>Saxifragales</taxon>
        <taxon>Altingiaceae</taxon>
        <taxon>Liquidambar</taxon>
    </lineage>
</organism>
<dbReference type="PANTHER" id="PTHR46991">
    <property type="entry name" value="23.5 KDA HEAT SHOCK PROTEIN, MITOCHONDRIAL"/>
    <property type="match status" value="1"/>
</dbReference>
<evidence type="ECO:0000313" key="7">
    <source>
        <dbReference type="EMBL" id="KAK9291408.1"/>
    </source>
</evidence>
<evidence type="ECO:0000313" key="8">
    <source>
        <dbReference type="Proteomes" id="UP001415857"/>
    </source>
</evidence>
<evidence type="ECO:0000259" key="6">
    <source>
        <dbReference type="PROSITE" id="PS01031"/>
    </source>
</evidence>
<comment type="caution">
    <text evidence="7">The sequence shown here is derived from an EMBL/GenBank/DDBJ whole genome shotgun (WGS) entry which is preliminary data.</text>
</comment>
<accession>A0AAP0S5M8</accession>